<dbReference type="AlphaFoldDB" id="A0A9P7E4L2"/>
<protein>
    <submittedName>
        <fullName evidence="1">Uncharacterized protein</fullName>
    </submittedName>
</protein>
<proteinExistence type="predicted"/>
<organism evidence="1 2">
    <name type="scientific">Suillus subaureus</name>
    <dbReference type="NCBI Taxonomy" id="48587"/>
    <lineage>
        <taxon>Eukaryota</taxon>
        <taxon>Fungi</taxon>
        <taxon>Dikarya</taxon>
        <taxon>Basidiomycota</taxon>
        <taxon>Agaricomycotina</taxon>
        <taxon>Agaricomycetes</taxon>
        <taxon>Agaricomycetidae</taxon>
        <taxon>Boletales</taxon>
        <taxon>Suillineae</taxon>
        <taxon>Suillaceae</taxon>
        <taxon>Suillus</taxon>
    </lineage>
</organism>
<keyword evidence="2" id="KW-1185">Reference proteome</keyword>
<dbReference type="RefSeq" id="XP_041189691.1">
    <property type="nucleotide sequence ID" value="XM_041342244.1"/>
</dbReference>
<dbReference type="GeneID" id="64636260"/>
<accession>A0A9P7E4L2</accession>
<name>A0A9P7E4L2_9AGAM</name>
<evidence type="ECO:0000313" key="1">
    <source>
        <dbReference type="EMBL" id="KAG1810911.1"/>
    </source>
</evidence>
<gene>
    <name evidence="1" type="ORF">BJ212DRAFT_1579355</name>
</gene>
<sequence length="103" mass="11860">MFLRDQNMKRRNTCCNCEANRKARHRRRHPRLSPPIHQRPQHLLLLVLQHQGQQAHGHDPSRCGPVSYFFSVVHLPHMPMVINTSACEHLFFIFASAGSLDGA</sequence>
<comment type="caution">
    <text evidence="1">The sequence shown here is derived from an EMBL/GenBank/DDBJ whole genome shotgun (WGS) entry which is preliminary data.</text>
</comment>
<reference evidence="1" key="1">
    <citation type="journal article" date="2020" name="New Phytol.">
        <title>Comparative genomics reveals dynamic genome evolution in host specialist ectomycorrhizal fungi.</title>
        <authorList>
            <person name="Lofgren L.A."/>
            <person name="Nguyen N.H."/>
            <person name="Vilgalys R."/>
            <person name="Ruytinx J."/>
            <person name="Liao H.L."/>
            <person name="Branco S."/>
            <person name="Kuo A."/>
            <person name="LaButti K."/>
            <person name="Lipzen A."/>
            <person name="Andreopoulos W."/>
            <person name="Pangilinan J."/>
            <person name="Riley R."/>
            <person name="Hundley H."/>
            <person name="Na H."/>
            <person name="Barry K."/>
            <person name="Grigoriev I.V."/>
            <person name="Stajich J.E."/>
            <person name="Kennedy P.G."/>
        </authorList>
    </citation>
    <scope>NUCLEOTIDE SEQUENCE</scope>
    <source>
        <strain evidence="1">MN1</strain>
    </source>
</reference>
<dbReference type="EMBL" id="JABBWG010000031">
    <property type="protein sequence ID" value="KAG1810911.1"/>
    <property type="molecule type" value="Genomic_DNA"/>
</dbReference>
<dbReference type="Proteomes" id="UP000807769">
    <property type="component" value="Unassembled WGS sequence"/>
</dbReference>
<dbReference type="OrthoDB" id="2693503at2759"/>
<evidence type="ECO:0000313" key="2">
    <source>
        <dbReference type="Proteomes" id="UP000807769"/>
    </source>
</evidence>